<dbReference type="Proteomes" id="UP000677218">
    <property type="component" value="Unassembled WGS sequence"/>
</dbReference>
<sequence>MQKIKLMLEFMHGPIWPSDPFTGRPTTGNRLIDEDAKLAAWNTECSRLYDECYEFESHGKSCYFNPKTFDKHRNELLDLLNKIKIRLIEIDGSISIDDQTRLQLLTEE</sequence>
<dbReference type="RefSeq" id="WP_212781068.1">
    <property type="nucleotide sequence ID" value="NZ_BMAY01000009.1"/>
</dbReference>
<protein>
    <submittedName>
        <fullName evidence="1">Uncharacterized protein</fullName>
    </submittedName>
</protein>
<evidence type="ECO:0000313" key="1">
    <source>
        <dbReference type="EMBL" id="GFZ27376.1"/>
    </source>
</evidence>
<keyword evidence="2" id="KW-1185">Reference proteome</keyword>
<evidence type="ECO:0000313" key="2">
    <source>
        <dbReference type="Proteomes" id="UP000677218"/>
    </source>
</evidence>
<reference evidence="1" key="1">
    <citation type="submission" date="2020-08" db="EMBL/GenBank/DDBJ databases">
        <title>Taxonomic study for Lactobacillus species isolated from hardwood bark.</title>
        <authorList>
            <person name="Tohno M."/>
            <person name="Tanizawa Y."/>
        </authorList>
    </citation>
    <scope>NUCLEOTIDE SEQUENCE</scope>
    <source>
        <strain evidence="1">B40</strain>
    </source>
</reference>
<dbReference type="EMBL" id="BMAY01000009">
    <property type="protein sequence ID" value="GFZ27376.1"/>
    <property type="molecule type" value="Genomic_DNA"/>
</dbReference>
<comment type="caution">
    <text evidence="1">The sequence shown here is derived from an EMBL/GenBank/DDBJ whole genome shotgun (WGS) entry which is preliminary data.</text>
</comment>
<dbReference type="AlphaFoldDB" id="A0A916VHS3"/>
<proteinExistence type="predicted"/>
<name>A0A916VHS3_9LACO</name>
<accession>A0A916VHS3</accession>
<gene>
    <name evidence="1" type="ORF">LCB40_12560</name>
</gene>
<organism evidence="1 2">
    <name type="scientific">Lactobacillus corticis</name>
    <dbReference type="NCBI Taxonomy" id="2201249"/>
    <lineage>
        <taxon>Bacteria</taxon>
        <taxon>Bacillati</taxon>
        <taxon>Bacillota</taxon>
        <taxon>Bacilli</taxon>
        <taxon>Lactobacillales</taxon>
        <taxon>Lactobacillaceae</taxon>
        <taxon>Lactobacillus</taxon>
    </lineage>
</organism>